<name>A0AAP3E6Y1_9EURY</name>
<feature type="domain" description="Cupin type-2" evidence="2">
    <location>
        <begin position="41"/>
        <end position="101"/>
    </location>
</feature>
<evidence type="ECO:0000313" key="3">
    <source>
        <dbReference type="EMBL" id="MCU4753238.1"/>
    </source>
</evidence>
<evidence type="ECO:0000259" key="2">
    <source>
        <dbReference type="Pfam" id="PF07883"/>
    </source>
</evidence>
<proteinExistence type="predicted"/>
<gene>
    <name evidence="3" type="ORF">OB919_14830</name>
</gene>
<feature type="region of interest" description="Disordered" evidence="1">
    <location>
        <begin position="1"/>
        <end position="35"/>
    </location>
</feature>
<comment type="caution">
    <text evidence="3">The sequence shown here is derived from an EMBL/GenBank/DDBJ whole genome shotgun (WGS) entry which is preliminary data.</text>
</comment>
<dbReference type="InterPro" id="IPR014710">
    <property type="entry name" value="RmlC-like_jellyroll"/>
</dbReference>
<organism evidence="3 4">
    <name type="scientific">Natronosalvus hydrolyticus</name>
    <dbReference type="NCBI Taxonomy" id="2979988"/>
    <lineage>
        <taxon>Archaea</taxon>
        <taxon>Methanobacteriati</taxon>
        <taxon>Methanobacteriota</taxon>
        <taxon>Stenosarchaea group</taxon>
        <taxon>Halobacteria</taxon>
        <taxon>Halobacteriales</taxon>
        <taxon>Natrialbaceae</taxon>
        <taxon>Natronosalvus</taxon>
    </lineage>
</organism>
<accession>A0AAP3E6Y1</accession>
<reference evidence="3 4" key="1">
    <citation type="submission" date="2022-09" db="EMBL/GenBank/DDBJ databases">
        <title>Enrichment on poylsaccharides allowed isolation of novel metabolic and taxonomic groups of Haloarchaea.</title>
        <authorList>
            <person name="Sorokin D.Y."/>
            <person name="Elcheninov A.G."/>
            <person name="Khizhniak T.V."/>
            <person name="Kolganova T.V."/>
            <person name="Kublanov I.V."/>
        </authorList>
    </citation>
    <scope>NUCLEOTIDE SEQUENCE [LARGE SCALE GENOMIC DNA]</scope>
    <source>
        <strain evidence="3 4">AArc-curdl1</strain>
    </source>
</reference>
<dbReference type="Gene3D" id="2.60.120.10">
    <property type="entry name" value="Jelly Rolls"/>
    <property type="match status" value="1"/>
</dbReference>
<keyword evidence="4" id="KW-1185">Reference proteome</keyword>
<evidence type="ECO:0000256" key="1">
    <source>
        <dbReference type="SAM" id="MobiDB-lite"/>
    </source>
</evidence>
<dbReference type="RefSeq" id="WP_342809558.1">
    <property type="nucleotide sequence ID" value="NZ_JAOPJZ010000014.1"/>
</dbReference>
<dbReference type="InterPro" id="IPR013096">
    <property type="entry name" value="Cupin_2"/>
</dbReference>
<feature type="compositionally biased region" description="Basic and acidic residues" evidence="1">
    <location>
        <begin position="15"/>
        <end position="33"/>
    </location>
</feature>
<dbReference type="InterPro" id="IPR011051">
    <property type="entry name" value="RmlC_Cupin_sf"/>
</dbReference>
<sequence length="114" mass="12411">MESSEATPTPPVTPTERETLADLEGTPHSRVFEGEPQTIRLTLGAGERVPPHQHPDRQIVFHLLEGRVDVTLDETVYEVTAGEAVRFDGNQDISPEALEDSTALLVLAPRAAES</sequence>
<dbReference type="EMBL" id="JAOPJZ010000014">
    <property type="protein sequence ID" value="MCU4753238.1"/>
    <property type="molecule type" value="Genomic_DNA"/>
</dbReference>
<dbReference type="AlphaFoldDB" id="A0AAP3E6Y1"/>
<protein>
    <submittedName>
        <fullName evidence="3">Cupin domain-containing protein</fullName>
    </submittedName>
</protein>
<dbReference type="Proteomes" id="UP001321047">
    <property type="component" value="Unassembled WGS sequence"/>
</dbReference>
<evidence type="ECO:0000313" key="4">
    <source>
        <dbReference type="Proteomes" id="UP001321047"/>
    </source>
</evidence>
<dbReference type="SUPFAM" id="SSF51182">
    <property type="entry name" value="RmlC-like cupins"/>
    <property type="match status" value="1"/>
</dbReference>
<dbReference type="Pfam" id="PF07883">
    <property type="entry name" value="Cupin_2"/>
    <property type="match status" value="1"/>
</dbReference>